<comment type="similarity">
    <text evidence="6">Belongs to the EzrA family.</text>
</comment>
<keyword evidence="4 6" id="KW-0472">Membrane</keyword>
<dbReference type="OrthoDB" id="1654473at2"/>
<comment type="caution">
    <text evidence="8">The sequence shown here is derived from an EMBL/GenBank/DDBJ whole genome shotgun (WGS) entry which is preliminary data.</text>
</comment>
<feature type="coiled-coil region" evidence="6">
    <location>
        <begin position="261"/>
        <end position="436"/>
    </location>
</feature>
<proteinExistence type="inferred from homology"/>
<gene>
    <name evidence="6" type="primary">ezrA</name>
    <name evidence="8" type="ORF">HMPREF9706_00406</name>
</gene>
<feature type="transmembrane region" description="Helical" evidence="7">
    <location>
        <begin position="6"/>
        <end position="26"/>
    </location>
</feature>
<keyword evidence="9" id="KW-1185">Reference proteome</keyword>
<keyword evidence="6" id="KW-0132">Cell division</keyword>
<dbReference type="GO" id="GO:0000921">
    <property type="term" value="P:septin ring assembly"/>
    <property type="evidence" value="ECO:0007669"/>
    <property type="project" value="InterPro"/>
</dbReference>
<accession>K1M225</accession>
<dbReference type="GO" id="GO:0005940">
    <property type="term" value="C:septin ring"/>
    <property type="evidence" value="ECO:0007669"/>
    <property type="project" value="InterPro"/>
</dbReference>
<dbReference type="Pfam" id="PF06160">
    <property type="entry name" value="EzrA"/>
    <property type="match status" value="1"/>
</dbReference>
<comment type="function">
    <text evidence="6">Negative regulator of FtsZ ring formation; modulates the frequency and position of FtsZ ring formation. Inhibits FtsZ ring formation at polar sites. Interacts either with FtsZ or with one of its binding partners to promote depolymerization.</text>
</comment>
<dbReference type="RefSeq" id="WP_006907717.1">
    <property type="nucleotide sequence ID" value="NZ_JH932292.1"/>
</dbReference>
<feature type="topological domain" description="Extracellular" evidence="6">
    <location>
        <begin position="1"/>
        <end position="7"/>
    </location>
</feature>
<keyword evidence="2 6" id="KW-1133">Transmembrane helix</keyword>
<organism evidence="8 9">
    <name type="scientific">Facklamia hominis CCUG 36813</name>
    <dbReference type="NCBI Taxonomy" id="883111"/>
    <lineage>
        <taxon>Bacteria</taxon>
        <taxon>Bacillati</taxon>
        <taxon>Bacillota</taxon>
        <taxon>Bacilli</taxon>
        <taxon>Lactobacillales</taxon>
        <taxon>Aerococcaceae</taxon>
        <taxon>Facklamia</taxon>
    </lineage>
</organism>
<keyword evidence="1 6" id="KW-0812">Transmembrane</keyword>
<dbReference type="AlphaFoldDB" id="K1M225"/>
<keyword evidence="6" id="KW-1003">Cell membrane</keyword>
<dbReference type="EMBL" id="AGZD01000001">
    <property type="protein sequence ID" value="EKB56423.1"/>
    <property type="molecule type" value="Genomic_DNA"/>
</dbReference>
<evidence type="ECO:0000256" key="6">
    <source>
        <dbReference type="HAMAP-Rule" id="MF_00728"/>
    </source>
</evidence>
<keyword evidence="5 6" id="KW-0717">Septation</keyword>
<keyword evidence="3 6" id="KW-0175">Coiled coil</keyword>
<dbReference type="STRING" id="883111.HMPREF9706_00406"/>
<dbReference type="GO" id="GO:0005886">
    <property type="term" value="C:plasma membrane"/>
    <property type="evidence" value="ECO:0007669"/>
    <property type="project" value="UniProtKB-SubCell"/>
</dbReference>
<evidence type="ECO:0000256" key="5">
    <source>
        <dbReference type="ARBA" id="ARBA00023210"/>
    </source>
</evidence>
<dbReference type="HAMAP" id="MF_00728">
    <property type="entry name" value="EzrA"/>
    <property type="match status" value="1"/>
</dbReference>
<feature type="coiled-coil region" evidence="6">
    <location>
        <begin position="196"/>
        <end position="226"/>
    </location>
</feature>
<protein>
    <recommendedName>
        <fullName evidence="6">Septation ring formation regulator EzrA</fullName>
    </recommendedName>
</protein>
<dbReference type="GO" id="GO:0000917">
    <property type="term" value="P:division septum assembly"/>
    <property type="evidence" value="ECO:0007669"/>
    <property type="project" value="UniProtKB-KW"/>
</dbReference>
<evidence type="ECO:0000256" key="2">
    <source>
        <dbReference type="ARBA" id="ARBA00022989"/>
    </source>
</evidence>
<evidence type="ECO:0000256" key="1">
    <source>
        <dbReference type="ARBA" id="ARBA00022692"/>
    </source>
</evidence>
<comment type="subcellular location">
    <subcellularLocation>
        <location evidence="6">Cell membrane</location>
        <topology evidence="6">Single-pass membrane protein</topology>
    </subcellularLocation>
    <text evidence="6">Colocalized with FtsZ to the nascent septal site.</text>
</comment>
<evidence type="ECO:0000313" key="8">
    <source>
        <dbReference type="EMBL" id="EKB56423.1"/>
    </source>
</evidence>
<evidence type="ECO:0000256" key="4">
    <source>
        <dbReference type="ARBA" id="ARBA00023136"/>
    </source>
</evidence>
<evidence type="ECO:0000313" key="9">
    <source>
        <dbReference type="Proteomes" id="UP000004465"/>
    </source>
</evidence>
<evidence type="ECO:0000256" key="3">
    <source>
        <dbReference type="ARBA" id="ARBA00023054"/>
    </source>
</evidence>
<dbReference type="InterPro" id="IPR010379">
    <property type="entry name" value="EzrA"/>
</dbReference>
<dbReference type="PATRIC" id="fig|883111.3.peg.404"/>
<evidence type="ECO:0000256" key="7">
    <source>
        <dbReference type="SAM" id="Phobius"/>
    </source>
</evidence>
<name>K1M225_9LACT</name>
<dbReference type="HOGENOM" id="CLU_034079_2_0_9"/>
<feature type="topological domain" description="Cytoplasmic" evidence="6">
    <location>
        <begin position="27"/>
        <end position="574"/>
    </location>
</feature>
<dbReference type="Proteomes" id="UP000004465">
    <property type="component" value="Unassembled WGS sequence"/>
</dbReference>
<keyword evidence="6" id="KW-0131">Cell cycle</keyword>
<sequence length="574" mass="67949">MGLKFTDILFIIVVLILLVYGLIYFFRTQRSKEIKELEQRKDEMMSVSIADQLFTLKNMNLSGQTKRKYESLVANWQTITNFQFTEIEAALVGSEQFVEQMNLVRAKNALNQARELLDETESQVNDLHQQLTDLLETESDNQERYEDLLERYQTARKKVMNHAFDFGPAIETLEKNLQLLELDFTTYNEYTSEGDYLEAQDLLNSIEKDTQDLEEILEKIPQMNDQIKNDYEDSLADLRDGYEKMVASQFNFANVNIPEEIDAIQEQLNKAKSEIKNADLEKATTLMDKADREINSLYELMEAEVQAKTFVNQHINQLKRQIDEVKESNRYAGIEVDRISQSYILHNNETDQVNDLTRQIELEENRFMQLNQEIETSHAVYTQIEASIRKIERNVEEIALKQQDLVKSLSNLTAREKDAKANLDMYELDLRNLKRRLEKNNLPGLHEVYYQQFYKVTEEIENLSQFLNRVKVDMDEVDQLEVKLQEDMDQLETITEEIIDSATLTEYMIQHSNRFRYDIPEMDQAIRDAQYYFYEEFRYREALAVIEKALRRVDPEGPTQVRRMYHQEKQHRMF</sequence>
<feature type="coiled-coil region" evidence="6">
    <location>
        <begin position="103"/>
        <end position="155"/>
    </location>
</feature>
<reference evidence="8 9" key="1">
    <citation type="submission" date="2012-07" db="EMBL/GenBank/DDBJ databases">
        <title>The Genome Sequence of Facklamia hominis CCUG 36813.</title>
        <authorList>
            <consortium name="The Broad Institute Genome Sequencing Platform"/>
            <person name="Earl A."/>
            <person name="Ward D."/>
            <person name="Feldgarden M."/>
            <person name="Gevers D."/>
            <person name="Huys G."/>
            <person name="Walker B."/>
            <person name="Young S.K."/>
            <person name="Zeng Q."/>
            <person name="Gargeya S."/>
            <person name="Fitzgerald M."/>
            <person name="Haas B."/>
            <person name="Abouelleil A."/>
            <person name="Alvarado L."/>
            <person name="Arachchi H.M."/>
            <person name="Berlin A.M."/>
            <person name="Chapman S.B."/>
            <person name="Goldberg J."/>
            <person name="Griggs A."/>
            <person name="Gujja S."/>
            <person name="Hansen M."/>
            <person name="Howarth C."/>
            <person name="Imamovic A."/>
            <person name="Larimer J."/>
            <person name="McCowen C."/>
            <person name="Montmayeur A."/>
            <person name="Murphy C."/>
            <person name="Neiman D."/>
            <person name="Pearson M."/>
            <person name="Priest M."/>
            <person name="Roberts A."/>
            <person name="Saif S."/>
            <person name="Shea T."/>
            <person name="Sisk P."/>
            <person name="Sykes S."/>
            <person name="Wortman J."/>
            <person name="Nusbaum C."/>
            <person name="Birren B."/>
        </authorList>
    </citation>
    <scope>NUCLEOTIDE SEQUENCE [LARGE SCALE GENOMIC DNA]</scope>
    <source>
        <strain evidence="8 9">CCUG 36813</strain>
    </source>
</reference>